<organism evidence="2">
    <name type="scientific">uncultured Rubrobacteraceae bacterium</name>
    <dbReference type="NCBI Taxonomy" id="349277"/>
    <lineage>
        <taxon>Bacteria</taxon>
        <taxon>Bacillati</taxon>
        <taxon>Actinomycetota</taxon>
        <taxon>Rubrobacteria</taxon>
        <taxon>Rubrobacterales</taxon>
        <taxon>Rubrobacteraceae</taxon>
        <taxon>environmental samples</taxon>
    </lineage>
</organism>
<sequence>EAAGDRPDRARPRRARGRPDRARKAQALAGTPRRRGPLPRCLRYLRGALRRRPSAAGLAAERERGQDLRARHRAAGGGLALGTRAGLHARRGGRGGPRWDVRSGPARHRKRFLPRALQQGAALGEHGAVRAARARGTGQALARGDRRGGDAGHLDHRGPDRDGRRDPGDRGEPERHLGLRDERGRGREILLRGGEGGRGPPLRRAGSQGRPLRAGRGPQGDNPRPHDGAQDRTGGDPLRVPRPGGSWKRCPGRVHGPPPRPRRRLRRPHGGGGTEPHAPLPDAHPAGGAGNGRPRGGAGREPVRPYKRPGERLRLPHAPLLGCYPHRARPGRGPGAHSERRGLGSPGHRPPRAAGRL</sequence>
<feature type="compositionally biased region" description="Low complexity" evidence="1">
    <location>
        <begin position="129"/>
        <end position="142"/>
    </location>
</feature>
<dbReference type="GO" id="GO:0004412">
    <property type="term" value="F:homoserine dehydrogenase activity"/>
    <property type="evidence" value="ECO:0007669"/>
    <property type="project" value="UniProtKB-EC"/>
</dbReference>
<evidence type="ECO:0000256" key="1">
    <source>
        <dbReference type="SAM" id="MobiDB-lite"/>
    </source>
</evidence>
<gene>
    <name evidence="2" type="ORF">AVDCRST_MAG55-2122</name>
</gene>
<accession>A0A6J4PVN4</accession>
<dbReference type="AlphaFoldDB" id="A0A6J4PVN4"/>
<feature type="compositionally biased region" description="Basic and acidic residues" evidence="1">
    <location>
        <begin position="223"/>
        <end position="234"/>
    </location>
</feature>
<feature type="compositionally biased region" description="Basic and acidic residues" evidence="1">
    <location>
        <begin position="1"/>
        <end position="10"/>
    </location>
</feature>
<dbReference type="EMBL" id="CADCUZ010000100">
    <property type="protein sequence ID" value="CAA9423061.1"/>
    <property type="molecule type" value="Genomic_DNA"/>
</dbReference>
<feature type="region of interest" description="Disordered" evidence="1">
    <location>
        <begin position="1"/>
        <end position="38"/>
    </location>
</feature>
<feature type="non-terminal residue" evidence="2">
    <location>
        <position position="1"/>
    </location>
</feature>
<feature type="compositionally biased region" description="Basic residues" evidence="1">
    <location>
        <begin position="260"/>
        <end position="269"/>
    </location>
</feature>
<reference evidence="2" key="1">
    <citation type="submission" date="2020-02" db="EMBL/GenBank/DDBJ databases">
        <authorList>
            <person name="Meier V. D."/>
        </authorList>
    </citation>
    <scope>NUCLEOTIDE SEQUENCE</scope>
    <source>
        <strain evidence="2">AVDCRST_MAG55</strain>
    </source>
</reference>
<dbReference type="EC" id="1.1.1.3" evidence="2"/>
<feature type="compositionally biased region" description="Basic and acidic residues" evidence="1">
    <location>
        <begin position="301"/>
        <end position="314"/>
    </location>
</feature>
<feature type="compositionally biased region" description="Gly residues" evidence="1">
    <location>
        <begin position="287"/>
        <end position="299"/>
    </location>
</feature>
<feature type="region of interest" description="Disordered" evidence="1">
    <location>
        <begin position="123"/>
        <end position="357"/>
    </location>
</feature>
<keyword evidence="2" id="KW-0560">Oxidoreductase</keyword>
<feature type="compositionally biased region" description="Basic and acidic residues" evidence="1">
    <location>
        <begin position="143"/>
        <end position="190"/>
    </location>
</feature>
<protein>
    <submittedName>
        <fullName evidence="2">Homoserine dehydrogenase</fullName>
        <ecNumber evidence="2">1.1.1.3</ecNumber>
    </submittedName>
</protein>
<feature type="non-terminal residue" evidence="2">
    <location>
        <position position="357"/>
    </location>
</feature>
<name>A0A6J4PVN4_9ACTN</name>
<proteinExistence type="predicted"/>
<evidence type="ECO:0000313" key="2">
    <source>
        <dbReference type="EMBL" id="CAA9423061.1"/>
    </source>
</evidence>
<feature type="region of interest" description="Disordered" evidence="1">
    <location>
        <begin position="86"/>
        <end position="107"/>
    </location>
</feature>